<organism evidence="1 2">
    <name type="scientific">Nocardioides bizhenqiangii</name>
    <dbReference type="NCBI Taxonomy" id="3095076"/>
    <lineage>
        <taxon>Bacteria</taxon>
        <taxon>Bacillati</taxon>
        <taxon>Actinomycetota</taxon>
        <taxon>Actinomycetes</taxon>
        <taxon>Propionibacteriales</taxon>
        <taxon>Nocardioidaceae</taxon>
        <taxon>Nocardioides</taxon>
    </lineage>
</organism>
<name>A0ABZ0ZVU0_9ACTN</name>
<dbReference type="RefSeq" id="WP_322938456.1">
    <property type="nucleotide sequence ID" value="NZ_CP141059.1"/>
</dbReference>
<dbReference type="Proteomes" id="UP001327225">
    <property type="component" value="Chromosome"/>
</dbReference>
<evidence type="ECO:0000313" key="1">
    <source>
        <dbReference type="EMBL" id="WQQ28377.1"/>
    </source>
</evidence>
<dbReference type="InterPro" id="IPR025412">
    <property type="entry name" value="DUF4304"/>
</dbReference>
<protein>
    <submittedName>
        <fullName evidence="1">DUF4304 domain-containing protein</fullName>
    </submittedName>
</protein>
<evidence type="ECO:0000313" key="2">
    <source>
        <dbReference type="Proteomes" id="UP001327225"/>
    </source>
</evidence>
<keyword evidence="2" id="KW-1185">Reference proteome</keyword>
<dbReference type="Pfam" id="PF14137">
    <property type="entry name" value="DUF4304"/>
    <property type="match status" value="1"/>
</dbReference>
<gene>
    <name evidence="1" type="ORF">SHK19_09130</name>
</gene>
<proteinExistence type="predicted"/>
<reference evidence="2" key="1">
    <citation type="submission" date="2023-12" db="EMBL/GenBank/DDBJ databases">
        <title>Novel species in genus Nocardioides.</title>
        <authorList>
            <person name="Zhou H."/>
        </authorList>
    </citation>
    <scope>NUCLEOTIDE SEQUENCE [LARGE SCALE GENOMIC DNA]</scope>
    <source>
        <strain evidence="2">HM61</strain>
    </source>
</reference>
<sequence length="217" mass="24086">MTAQDALKSALREVLSPVARDHGYKGSSPNWRKSSAAGDWAIVNVQSSSSSSARSLSCVINLAFAPEPWLRWHRSRRAHMPKAIPESLGLYRQRLGPVSGPTSSRGWWEVVDAESAGAVVTDMCAQLDRAGWPVLDEMFSREALKTRLEEGDLGFIKRAHFEYLFSDAEALLLMDSGMSDELESRLDSAMSHVPREKRDSTLQFVAWVRSQAVRGHG</sequence>
<accession>A0ABZ0ZVU0</accession>
<dbReference type="EMBL" id="CP141059">
    <property type="protein sequence ID" value="WQQ28377.1"/>
    <property type="molecule type" value="Genomic_DNA"/>
</dbReference>